<protein>
    <submittedName>
        <fullName evidence="2">Uncharacterized protein</fullName>
    </submittedName>
</protein>
<dbReference type="OrthoDB" id="5823029at2759"/>
<reference evidence="2 3" key="1">
    <citation type="submission" date="2018-11" db="EMBL/GenBank/DDBJ databases">
        <authorList>
            <consortium name="Pathogen Informatics"/>
        </authorList>
    </citation>
    <scope>NUCLEOTIDE SEQUENCE [LARGE SCALE GENOMIC DNA]</scope>
</reference>
<feature type="compositionally biased region" description="Polar residues" evidence="1">
    <location>
        <begin position="49"/>
        <end position="58"/>
    </location>
</feature>
<feature type="region of interest" description="Disordered" evidence="1">
    <location>
        <begin position="29"/>
        <end position="108"/>
    </location>
</feature>
<keyword evidence="3" id="KW-1185">Reference proteome</keyword>
<proteinExistence type="predicted"/>
<evidence type="ECO:0000313" key="3">
    <source>
        <dbReference type="Proteomes" id="UP000270094"/>
    </source>
</evidence>
<evidence type="ECO:0000256" key="1">
    <source>
        <dbReference type="SAM" id="MobiDB-lite"/>
    </source>
</evidence>
<dbReference type="Proteomes" id="UP000270094">
    <property type="component" value="Unassembled WGS sequence"/>
</dbReference>
<evidence type="ECO:0000313" key="2">
    <source>
        <dbReference type="EMBL" id="VDM68888.1"/>
    </source>
</evidence>
<organism evidence="2 3">
    <name type="scientific">Strongylus vulgaris</name>
    <name type="common">Blood worm</name>
    <dbReference type="NCBI Taxonomy" id="40348"/>
    <lineage>
        <taxon>Eukaryota</taxon>
        <taxon>Metazoa</taxon>
        <taxon>Ecdysozoa</taxon>
        <taxon>Nematoda</taxon>
        <taxon>Chromadorea</taxon>
        <taxon>Rhabditida</taxon>
        <taxon>Rhabditina</taxon>
        <taxon>Rhabditomorpha</taxon>
        <taxon>Strongyloidea</taxon>
        <taxon>Strongylidae</taxon>
        <taxon>Strongylus</taxon>
    </lineage>
</organism>
<feature type="region of interest" description="Disordered" evidence="1">
    <location>
        <begin position="199"/>
        <end position="234"/>
    </location>
</feature>
<gene>
    <name evidence="2" type="ORF">SVUK_LOCUS3886</name>
</gene>
<feature type="compositionally biased region" description="Polar residues" evidence="1">
    <location>
        <begin position="219"/>
        <end position="234"/>
    </location>
</feature>
<accession>A0A3P7KM22</accession>
<name>A0A3P7KM22_STRVU</name>
<dbReference type="AlphaFoldDB" id="A0A3P7KM22"/>
<sequence length="234" mass="25960">MHLREKATELLAETVVRYLHRLSQEHELIGDSDSATMESRTAEQRSRHASGTGSSYITRSMADRQGTDTYSKRYNYRSRSDVGSPRRYASQTLRSPDRSTPRGYTSDTAYDTVRSKARGGYSNYDYGDYYLLLVLVAGLDRAPKAQNCLLIPHLLSQTKAFDPIRHYRLQPVNHRMLFNSVCWRFSVLDTFSSSRHHEARTSTVGGAGAGGGVSTASAQSARQAGKGTSMSSSS</sequence>
<dbReference type="EMBL" id="UYYB01010333">
    <property type="protein sequence ID" value="VDM68888.1"/>
    <property type="molecule type" value="Genomic_DNA"/>
</dbReference>